<feature type="region of interest" description="Disordered" evidence="1">
    <location>
        <begin position="533"/>
        <end position="631"/>
    </location>
</feature>
<dbReference type="SUPFAM" id="SSF48350">
    <property type="entry name" value="GTPase activation domain, GAP"/>
    <property type="match status" value="1"/>
</dbReference>
<name>A0AA39KAX2_ARMTA</name>
<feature type="compositionally biased region" description="Acidic residues" evidence="1">
    <location>
        <begin position="1256"/>
        <end position="1266"/>
    </location>
</feature>
<sequence>MSVEANRPARSGWPVTSPLSSPSTSLSSSFSSSAASDMLPQDSSQSDIHSSDHSALAPKHPHVRNLAFASPRPRSSSLAVFMGQNISRSPSPSQSNSSSQLASKGIAAAAATGSRLKRAFGARRKNKSEDTSKLFYGSHKGKERDYYTDSDVTTPVSSTSRTPVTPVDATAPPTPGYRPAKLSLQLATHVFNGGRKNSRTPPPVTQLSPVPPPPPPKPPGMQGLKLVSPPPGRNVDQRGSIITVSPGISSAVNFMRIGEEQRERERERLEAQQRELEAAEKNDAEKEKNSDKGDLKETWRKSDSTMSHHTIRPGTTVGNRTPRPVSVAESLQSIYTIVPPVSKRLSALITDTDFATPEEDLSCETVVEDLPPVQPQTSPTSSIRVHNRRSMSLNLGSSFAKIYIPPSAASAGATLSESKHPPRSVEDVHPRLSPSASLETPTLTRAAANGIISPSSPGLQSTGNHIRGRLAAWTATTNPNPSQRSLPTPPTSFPRNPPTPPPPPSSRQPTISMTGGFGLAKRAVEKINRAWGGLSSGSSNSGYSSSSSSVGPSSYSDHNLARIASNQSGVMSNRYGKKNRRTPDAPSGSWSINSSTTISSSSDSDAFTPTGPFLGQKVRGPMRTKSGGTGAVGGVVFGRDLRAATRDTAVGVGVSFSAADLESVKGDVRSGDVDKDHLEPLEGRMVPAVVVRCAQHLLLWGIQEEGLFRVPGRALHIAKLRAEFDTGADFDMTQCSPAELDPHAVASVFKAFLRELPEPILTHSLLPQFEAAISQECDPNVQEFTGRLGGKGGPTLPSGPRNGLTLRKAPSLSTLAMPSFSGMRPPSRSVTNTLKSLLSKLPYENKDLIRIVIELIKATARESKSTKMPISNLLLVFCPSLSMNPPLLKVLCEAEDLWEGPLLESPVIDIKRESVILDISASDSANSTTALELDEEDSDEEYSDAHDGSEMKTSPPPSPDKFDQVVESPRSSTDGKTPTVSRLRPMGPRQHISAGLFSGSEYSSRLRPVSPRSTGASSDSRSIISYGSTSNESHSPSHISLSPPPLSSSAESLATPSTSSAQQSLTDLPVRTDPYAKEEEIMAPVIADCSDLGLPKSPLSVINRRISGPIQFPSSGGSEPSSPLSPRRSVPLLSLPSLTSSPTTSLSDSPRRHGMKRPSLNLLFSKRPASPSPLSTSSIGRPYISSPYLQHPSPVSDSSISTPTSAVTAPQSSTQMLPHILDTPIESSALRRDLGLEESPSIGSPERSDSPGSSSCEEDTSTDVLDETSPLTVRPGITPIADHYRSLSSATLPLSSSDQHLSHLRPNPTLRNRSASKTSFLSNASSNHLGLLDDEDKEDWTQSVLMAADADGGWTVTTPSPH</sequence>
<protein>
    <recommendedName>
        <fullName evidence="2">Rho-GAP domain-containing protein</fullName>
    </recommendedName>
</protein>
<dbReference type="SMART" id="SM00324">
    <property type="entry name" value="RhoGAP"/>
    <property type="match status" value="1"/>
</dbReference>
<feature type="region of interest" description="Disordered" evidence="1">
    <location>
        <begin position="475"/>
        <end position="514"/>
    </location>
</feature>
<feature type="region of interest" description="Disordered" evidence="1">
    <location>
        <begin position="1107"/>
        <end position="1219"/>
    </location>
</feature>
<dbReference type="PANTHER" id="PTHR12783:SF5">
    <property type="entry name" value="RALA-BINDING PROTEIN 1"/>
    <property type="match status" value="1"/>
</dbReference>
<feature type="region of interest" description="Disordered" evidence="1">
    <location>
        <begin position="263"/>
        <end position="324"/>
    </location>
</feature>
<dbReference type="GO" id="GO:0007264">
    <property type="term" value="P:small GTPase-mediated signal transduction"/>
    <property type="evidence" value="ECO:0007669"/>
    <property type="project" value="InterPro"/>
</dbReference>
<feature type="region of interest" description="Disordered" evidence="1">
    <location>
        <begin position="926"/>
        <end position="1076"/>
    </location>
</feature>
<feature type="compositionally biased region" description="Basic residues" evidence="1">
    <location>
        <begin position="115"/>
        <end position="126"/>
    </location>
</feature>
<feature type="compositionally biased region" description="Low complexity" evidence="1">
    <location>
        <begin position="1113"/>
        <end position="1148"/>
    </location>
</feature>
<dbReference type="InterPro" id="IPR008936">
    <property type="entry name" value="Rho_GTPase_activation_prot"/>
</dbReference>
<dbReference type="Pfam" id="PF00620">
    <property type="entry name" value="RhoGAP"/>
    <property type="match status" value="2"/>
</dbReference>
<feature type="compositionally biased region" description="Basic and acidic residues" evidence="1">
    <location>
        <begin position="417"/>
        <end position="430"/>
    </location>
</feature>
<feature type="compositionally biased region" description="Low complexity" evidence="1">
    <location>
        <begin position="1010"/>
        <end position="1061"/>
    </location>
</feature>
<proteinExistence type="predicted"/>
<dbReference type="InterPro" id="IPR039767">
    <property type="entry name" value="RALBP1"/>
</dbReference>
<dbReference type="GO" id="GO:0031267">
    <property type="term" value="F:small GTPase binding"/>
    <property type="evidence" value="ECO:0007669"/>
    <property type="project" value="InterPro"/>
</dbReference>
<comment type="caution">
    <text evidence="3">The sequence shown here is derived from an EMBL/GenBank/DDBJ whole genome shotgun (WGS) entry which is preliminary data.</text>
</comment>
<keyword evidence="4" id="KW-1185">Reference proteome</keyword>
<feature type="region of interest" description="Disordered" evidence="1">
    <location>
        <begin position="1"/>
        <end position="177"/>
    </location>
</feature>
<dbReference type="PROSITE" id="PS50238">
    <property type="entry name" value="RHOGAP"/>
    <property type="match status" value="1"/>
</dbReference>
<feature type="compositionally biased region" description="Low complexity" evidence="1">
    <location>
        <begin position="149"/>
        <end position="171"/>
    </location>
</feature>
<dbReference type="Gene3D" id="1.10.555.10">
    <property type="entry name" value="Rho GTPase activation protein"/>
    <property type="match status" value="1"/>
</dbReference>
<dbReference type="GO" id="GO:0005096">
    <property type="term" value="F:GTPase activator activity"/>
    <property type="evidence" value="ECO:0007669"/>
    <property type="project" value="InterPro"/>
</dbReference>
<dbReference type="CDD" id="cd00159">
    <property type="entry name" value="RhoGAP"/>
    <property type="match status" value="1"/>
</dbReference>
<dbReference type="GeneID" id="85366171"/>
<feature type="region of interest" description="Disordered" evidence="1">
    <location>
        <begin position="412"/>
        <end position="439"/>
    </location>
</feature>
<feature type="compositionally biased region" description="Low complexity" evidence="1">
    <location>
        <begin position="16"/>
        <end position="48"/>
    </location>
</feature>
<dbReference type="Proteomes" id="UP001175211">
    <property type="component" value="Unassembled WGS sequence"/>
</dbReference>
<dbReference type="EMBL" id="JAUEPS010000025">
    <property type="protein sequence ID" value="KAK0455443.1"/>
    <property type="molecule type" value="Genomic_DNA"/>
</dbReference>
<feature type="compositionally biased region" description="Pro residues" evidence="1">
    <location>
        <begin position="487"/>
        <end position="506"/>
    </location>
</feature>
<accession>A0AA39KAX2</accession>
<evidence type="ECO:0000256" key="1">
    <source>
        <dbReference type="SAM" id="MobiDB-lite"/>
    </source>
</evidence>
<dbReference type="PANTHER" id="PTHR12783">
    <property type="entry name" value="RALA BINDING PROTEIN 1 RALBP1"/>
    <property type="match status" value="1"/>
</dbReference>
<feature type="compositionally biased region" description="Polar residues" evidence="1">
    <location>
        <begin position="1309"/>
        <end position="1328"/>
    </location>
</feature>
<evidence type="ECO:0000259" key="2">
    <source>
        <dbReference type="PROSITE" id="PS50238"/>
    </source>
</evidence>
<feature type="compositionally biased region" description="Low complexity" evidence="1">
    <location>
        <begin position="533"/>
        <end position="556"/>
    </location>
</feature>
<feature type="compositionally biased region" description="Pro residues" evidence="1">
    <location>
        <begin position="200"/>
        <end position="219"/>
    </location>
</feature>
<feature type="compositionally biased region" description="Acidic residues" evidence="1">
    <location>
        <begin position="932"/>
        <end position="942"/>
    </location>
</feature>
<gene>
    <name evidence="3" type="ORF">EV420DRAFT_570366</name>
</gene>
<reference evidence="3" key="1">
    <citation type="submission" date="2023-06" db="EMBL/GenBank/DDBJ databases">
        <authorList>
            <consortium name="Lawrence Berkeley National Laboratory"/>
            <person name="Ahrendt S."/>
            <person name="Sahu N."/>
            <person name="Indic B."/>
            <person name="Wong-Bajracharya J."/>
            <person name="Merenyi Z."/>
            <person name="Ke H.-M."/>
            <person name="Monk M."/>
            <person name="Kocsube S."/>
            <person name="Drula E."/>
            <person name="Lipzen A."/>
            <person name="Balint B."/>
            <person name="Henrissat B."/>
            <person name="Andreopoulos B."/>
            <person name="Martin F.M."/>
            <person name="Harder C.B."/>
            <person name="Rigling D."/>
            <person name="Ford K.L."/>
            <person name="Foster G.D."/>
            <person name="Pangilinan J."/>
            <person name="Papanicolaou A."/>
            <person name="Barry K."/>
            <person name="LaButti K."/>
            <person name="Viragh M."/>
            <person name="Koriabine M."/>
            <person name="Yan M."/>
            <person name="Riley R."/>
            <person name="Champramary S."/>
            <person name="Plett K.L."/>
            <person name="Tsai I.J."/>
            <person name="Slot J."/>
            <person name="Sipos G."/>
            <person name="Plett J."/>
            <person name="Nagy L.G."/>
            <person name="Grigoriev I.V."/>
        </authorList>
    </citation>
    <scope>NUCLEOTIDE SEQUENCE</scope>
    <source>
        <strain evidence="3">CCBAS 213</strain>
    </source>
</reference>
<feature type="region of interest" description="Disordered" evidence="1">
    <location>
        <begin position="1291"/>
        <end position="1334"/>
    </location>
</feature>
<dbReference type="InterPro" id="IPR000198">
    <property type="entry name" value="RhoGAP_dom"/>
</dbReference>
<evidence type="ECO:0000313" key="3">
    <source>
        <dbReference type="EMBL" id="KAK0455443.1"/>
    </source>
</evidence>
<organism evidence="3 4">
    <name type="scientific">Armillaria tabescens</name>
    <name type="common">Ringless honey mushroom</name>
    <name type="synonym">Agaricus tabescens</name>
    <dbReference type="NCBI Taxonomy" id="1929756"/>
    <lineage>
        <taxon>Eukaryota</taxon>
        <taxon>Fungi</taxon>
        <taxon>Dikarya</taxon>
        <taxon>Basidiomycota</taxon>
        <taxon>Agaricomycotina</taxon>
        <taxon>Agaricomycetes</taxon>
        <taxon>Agaricomycetidae</taxon>
        <taxon>Agaricales</taxon>
        <taxon>Marasmiineae</taxon>
        <taxon>Physalacriaceae</taxon>
        <taxon>Desarmillaria</taxon>
    </lineage>
</organism>
<feature type="domain" description="Rho-GAP" evidence="2">
    <location>
        <begin position="676"/>
        <end position="928"/>
    </location>
</feature>
<feature type="region of interest" description="Disordered" evidence="1">
    <location>
        <begin position="1236"/>
        <end position="1278"/>
    </location>
</feature>
<feature type="compositionally biased region" description="Polar residues" evidence="1">
    <location>
        <begin position="475"/>
        <end position="486"/>
    </location>
</feature>
<feature type="compositionally biased region" description="Basic and acidic residues" evidence="1">
    <location>
        <begin position="263"/>
        <end position="303"/>
    </location>
</feature>
<feature type="compositionally biased region" description="Low complexity" evidence="1">
    <location>
        <begin position="87"/>
        <end position="111"/>
    </location>
</feature>
<evidence type="ECO:0000313" key="4">
    <source>
        <dbReference type="Proteomes" id="UP001175211"/>
    </source>
</evidence>
<feature type="compositionally biased region" description="Low complexity" evidence="1">
    <location>
        <begin position="587"/>
        <end position="605"/>
    </location>
</feature>
<feature type="region of interest" description="Disordered" evidence="1">
    <location>
        <begin position="192"/>
        <end position="233"/>
    </location>
</feature>
<feature type="compositionally biased region" description="Polar residues" evidence="1">
    <location>
        <begin position="969"/>
        <end position="980"/>
    </location>
</feature>
<feature type="compositionally biased region" description="Polar residues" evidence="1">
    <location>
        <begin position="1193"/>
        <end position="1216"/>
    </location>
</feature>
<dbReference type="RefSeq" id="XP_060328953.1">
    <property type="nucleotide sequence ID" value="XM_060482623.1"/>
</dbReference>